<gene>
    <name evidence="1" type="ORF">HNQ66_004448</name>
</gene>
<accession>A0A7W8DWS6</accession>
<dbReference type="RefSeq" id="WP_184146846.1">
    <property type="nucleotide sequence ID" value="NZ_JACHIK010000025.1"/>
</dbReference>
<protein>
    <submittedName>
        <fullName evidence="1">TolB-like protein</fullName>
    </submittedName>
</protein>
<reference evidence="1 2" key="1">
    <citation type="submission" date="2020-08" db="EMBL/GenBank/DDBJ databases">
        <title>Genomic Encyclopedia of Type Strains, Phase IV (KMG-IV): sequencing the most valuable type-strain genomes for metagenomic binning, comparative biology and taxonomic classification.</title>
        <authorList>
            <person name="Goeker M."/>
        </authorList>
    </citation>
    <scope>NUCLEOTIDE SEQUENCE [LARGE SCALE GENOMIC DNA]</scope>
    <source>
        <strain evidence="1 2">DSM 21319</strain>
    </source>
</reference>
<dbReference type="InterPro" id="IPR011990">
    <property type="entry name" value="TPR-like_helical_dom_sf"/>
</dbReference>
<dbReference type="Proteomes" id="UP000535406">
    <property type="component" value="Unassembled WGS sequence"/>
</dbReference>
<proteinExistence type="predicted"/>
<evidence type="ECO:0000313" key="2">
    <source>
        <dbReference type="Proteomes" id="UP000535406"/>
    </source>
</evidence>
<sequence length="396" mass="44398">MRVDPAAGRIEQCLDGGHPRIALLPPVARRSKATDVMLAEGLIEDIAMGLAVMRGIVVVAPHTARCLRGDVDWVGRLERNEVHYVLDTRISPEGLLVQLLFLPTDTMVWAARYTLEVATLPDRRRDIVRSMTSHIAAEMERNEVFYDDYVRNARAYHLYLRGIHRLKVPTVAGALQARRDFEHALAEHRAFPPALSGLSRTLSMEWLLGARQNEELLRAAQDVALEAIHLNPLSPFGHRELGVSELYLGDADRSVEALSTSVKLGPHYADGIYSLADSLIHASRPKEGLAAIRRAIALNFIPPDLYLWCAAGASFFLERYDEAIAFIDRMTVSAPAARLAAAAWGMLGNREEAERERDRALQLNPHFDIETWLSAIPIKERWQKDMYRTGLRQAGF</sequence>
<dbReference type="AlphaFoldDB" id="A0A7W8DWS6"/>
<dbReference type="EMBL" id="JACHIK010000025">
    <property type="protein sequence ID" value="MBB5045020.1"/>
    <property type="molecule type" value="Genomic_DNA"/>
</dbReference>
<keyword evidence="2" id="KW-1185">Reference proteome</keyword>
<dbReference type="SUPFAM" id="SSF48452">
    <property type="entry name" value="TPR-like"/>
    <property type="match status" value="1"/>
</dbReference>
<name>A0A7W8DWS6_9HYPH</name>
<dbReference type="Gene3D" id="1.25.40.10">
    <property type="entry name" value="Tetratricopeptide repeat domain"/>
    <property type="match status" value="1"/>
</dbReference>
<organism evidence="1 2">
    <name type="scientific">Shinella fusca</name>
    <dbReference type="NCBI Taxonomy" id="544480"/>
    <lineage>
        <taxon>Bacteria</taxon>
        <taxon>Pseudomonadati</taxon>
        <taxon>Pseudomonadota</taxon>
        <taxon>Alphaproteobacteria</taxon>
        <taxon>Hyphomicrobiales</taxon>
        <taxon>Rhizobiaceae</taxon>
        <taxon>Shinella</taxon>
    </lineage>
</organism>
<comment type="caution">
    <text evidence="1">The sequence shown here is derived from an EMBL/GenBank/DDBJ whole genome shotgun (WGS) entry which is preliminary data.</text>
</comment>
<evidence type="ECO:0000313" key="1">
    <source>
        <dbReference type="EMBL" id="MBB5045020.1"/>
    </source>
</evidence>